<accession>A0A9P9A4V9</accession>
<dbReference type="PANTHER" id="PTHR39596">
    <property type="match status" value="1"/>
</dbReference>
<comment type="caution">
    <text evidence="1">The sequence shown here is derived from an EMBL/GenBank/DDBJ whole genome shotgun (WGS) entry which is preliminary data.</text>
</comment>
<proteinExistence type="predicted"/>
<keyword evidence="2" id="KW-1185">Reference proteome</keyword>
<evidence type="ECO:0000313" key="1">
    <source>
        <dbReference type="EMBL" id="KAH6663306.1"/>
    </source>
</evidence>
<sequence length="787" mass="87627">MEHLFYIPESPEGTVSAFKSDVLSGVLQDGNLSVGVQAGAFNSPMVEPRSRWLGFRHDDLALTSFADYPRIAGFLTAEIWSGKVRDASPLLAHMPGDEVGRAVASLLQSWLVFGQLEDFVGKKIMHSYLTARDPDDGEVYMNTQNLHHCLQATVFRLRLSATGEARQTASMKIQGTGQNVHQWTFRCGIWAHESFRPQMDEAYPGFMDLVDEMIPVAVRVAEAIEQTRMLAFPECPTIGRHSWHYSPSATMERSSKLAKLGWCGFQIRFIEDTLNQSTIDWLAAYGLRQDPSGHEACSSTACTRNDIDTATYTQAHRCQNPMACEKIKPDLKAVVDVLLSGMIPVVSVRRCGPDMFLDVRAASRHEPTAYIAFSHVWADGLGGATEKGLNRCQVDHLDYVCRKYRSTESEPAWFWLDALCIPSKDEVGKEVYSKALVAIRDVYLMTTAVLVLDKSIEACLVTEPTERLYASVYLSAWMQRMWTYEEAVLARTLVFVLRDGFHVYSATTEPFMRKTVSVVWQSLGAELFRLRAGQRLNIGHIARAFRYRLTNVTQEEFISVAGMLDLDAERILNVKGEEARAACFWLMLKQVPQDIPFLRGPKLSVKGFGWASRTLMTPSATVADTEHHGPSAVCTSDGLTGSYVVVKLSNTLRGFRTGAGESVFYLWVDGDGGEAVLAAPKHALLRVYCVDTWPESPEGLHFDAIYMTEASAKLLRPGQWIAGASALESVAPTDDKDHPRRFAHVHRVVVERMEEHELLKETGSVLASGSAKTIIDCVCTIERICIS</sequence>
<gene>
    <name evidence="1" type="ORF">F5X68DRAFT_251516</name>
</gene>
<reference evidence="1" key="1">
    <citation type="journal article" date="2021" name="Nat. Commun.">
        <title>Genetic determinants of endophytism in the Arabidopsis root mycobiome.</title>
        <authorList>
            <person name="Mesny F."/>
            <person name="Miyauchi S."/>
            <person name="Thiergart T."/>
            <person name="Pickel B."/>
            <person name="Atanasova L."/>
            <person name="Karlsson M."/>
            <person name="Huettel B."/>
            <person name="Barry K.W."/>
            <person name="Haridas S."/>
            <person name="Chen C."/>
            <person name="Bauer D."/>
            <person name="Andreopoulos W."/>
            <person name="Pangilinan J."/>
            <person name="LaButti K."/>
            <person name="Riley R."/>
            <person name="Lipzen A."/>
            <person name="Clum A."/>
            <person name="Drula E."/>
            <person name="Henrissat B."/>
            <person name="Kohler A."/>
            <person name="Grigoriev I.V."/>
            <person name="Martin F.M."/>
            <person name="Hacquard S."/>
        </authorList>
    </citation>
    <scope>NUCLEOTIDE SEQUENCE</scope>
    <source>
        <strain evidence="1">MPI-SDFR-AT-0117</strain>
    </source>
</reference>
<protein>
    <recommendedName>
        <fullName evidence="3">Heterokaryon incompatibility domain-containing protein</fullName>
    </recommendedName>
</protein>
<dbReference type="PANTHER" id="PTHR39596:SF2">
    <property type="entry name" value="HET DOMAIN PROTEIN (AFU_ORTHOLOGUE AFUA_1G17550)-RELATED"/>
    <property type="match status" value="1"/>
</dbReference>
<name>A0A9P9A4V9_9PEZI</name>
<evidence type="ECO:0008006" key="3">
    <source>
        <dbReference type="Google" id="ProtNLM"/>
    </source>
</evidence>
<dbReference type="EMBL" id="JAGSXJ010000043">
    <property type="protein sequence ID" value="KAH6663306.1"/>
    <property type="molecule type" value="Genomic_DNA"/>
</dbReference>
<dbReference type="AlphaFoldDB" id="A0A9P9A4V9"/>
<dbReference type="Proteomes" id="UP000770015">
    <property type="component" value="Unassembled WGS sequence"/>
</dbReference>
<organism evidence="1 2">
    <name type="scientific">Plectosphaerella plurivora</name>
    <dbReference type="NCBI Taxonomy" id="936078"/>
    <lineage>
        <taxon>Eukaryota</taxon>
        <taxon>Fungi</taxon>
        <taxon>Dikarya</taxon>
        <taxon>Ascomycota</taxon>
        <taxon>Pezizomycotina</taxon>
        <taxon>Sordariomycetes</taxon>
        <taxon>Hypocreomycetidae</taxon>
        <taxon>Glomerellales</taxon>
        <taxon>Plectosphaerellaceae</taxon>
        <taxon>Plectosphaerella</taxon>
    </lineage>
</organism>
<evidence type="ECO:0000313" key="2">
    <source>
        <dbReference type="Proteomes" id="UP000770015"/>
    </source>
</evidence>
<dbReference type="OrthoDB" id="2426273at2759"/>